<evidence type="ECO:0000256" key="1">
    <source>
        <dbReference type="SAM" id="MobiDB-lite"/>
    </source>
</evidence>
<feature type="domain" description="YdbS-like PH" evidence="3">
    <location>
        <begin position="103"/>
        <end position="171"/>
    </location>
</feature>
<feature type="compositionally biased region" description="Low complexity" evidence="1">
    <location>
        <begin position="28"/>
        <end position="38"/>
    </location>
</feature>
<dbReference type="Proteomes" id="UP000319525">
    <property type="component" value="Unassembled WGS sequence"/>
</dbReference>
<evidence type="ECO:0000313" key="5">
    <source>
        <dbReference type="Proteomes" id="UP000319525"/>
    </source>
</evidence>
<feature type="region of interest" description="Disordered" evidence="1">
    <location>
        <begin position="1"/>
        <end position="38"/>
    </location>
</feature>
<keyword evidence="2" id="KW-1133">Transmembrane helix</keyword>
<feature type="compositionally biased region" description="Basic and acidic residues" evidence="1">
    <location>
        <begin position="7"/>
        <end position="16"/>
    </location>
</feature>
<name>A0A4Y3QGP4_MICTE</name>
<reference evidence="4 5" key="1">
    <citation type="submission" date="2019-06" db="EMBL/GenBank/DDBJ databases">
        <title>Whole genome shotgun sequence of Microbacterium testaceum NBRC 12675.</title>
        <authorList>
            <person name="Hosoyama A."/>
            <person name="Uohara A."/>
            <person name="Ohji S."/>
            <person name="Ichikawa N."/>
        </authorList>
    </citation>
    <scope>NUCLEOTIDE SEQUENCE [LARGE SCALE GENOMIC DNA]</scope>
    <source>
        <strain evidence="4 5">NBRC 12675</strain>
    </source>
</reference>
<gene>
    <name evidence="4" type="ORF">MTE01_03260</name>
</gene>
<sequence length="204" mass="22493">MPRSAWHRGDRARASHNESVTQPSNSIGRPRTPAPGTAAPELRIARLRSHARRLFWSALVLIGVAGATAYFYDNLPAPYENWMLLTAAGVLVLLLVVIPYAVWLSHTWTITTRRVIERSGPFGANRREISHVRGYAIQMRRGILQRLWGAGTLSLSNGVEPALRMKNIPHAVLVHETLVDQVEVNQILAHRDAQTFGSGAVGGV</sequence>
<dbReference type="EMBL" id="BJML01000001">
    <property type="protein sequence ID" value="GEB44381.1"/>
    <property type="molecule type" value="Genomic_DNA"/>
</dbReference>
<keyword evidence="2" id="KW-0472">Membrane</keyword>
<dbReference type="AlphaFoldDB" id="A0A4Y3QGP4"/>
<evidence type="ECO:0000259" key="3">
    <source>
        <dbReference type="Pfam" id="PF03703"/>
    </source>
</evidence>
<dbReference type="Pfam" id="PF03703">
    <property type="entry name" value="bPH_2"/>
    <property type="match status" value="1"/>
</dbReference>
<accession>A0A4Y3QGP4</accession>
<protein>
    <recommendedName>
        <fullName evidence="3">YdbS-like PH domain-containing protein</fullName>
    </recommendedName>
</protein>
<evidence type="ECO:0000313" key="4">
    <source>
        <dbReference type="EMBL" id="GEB44381.1"/>
    </source>
</evidence>
<comment type="caution">
    <text evidence="4">The sequence shown here is derived from an EMBL/GenBank/DDBJ whole genome shotgun (WGS) entry which is preliminary data.</text>
</comment>
<keyword evidence="2" id="KW-0812">Transmembrane</keyword>
<proteinExistence type="predicted"/>
<feature type="transmembrane region" description="Helical" evidence="2">
    <location>
        <begin position="84"/>
        <end position="104"/>
    </location>
</feature>
<dbReference type="InterPro" id="IPR005182">
    <property type="entry name" value="YdbS-like_PH"/>
</dbReference>
<feature type="compositionally biased region" description="Polar residues" evidence="1">
    <location>
        <begin position="17"/>
        <end position="27"/>
    </location>
</feature>
<evidence type="ECO:0000256" key="2">
    <source>
        <dbReference type="SAM" id="Phobius"/>
    </source>
</evidence>
<organism evidence="4 5">
    <name type="scientific">Microbacterium testaceum</name>
    <name type="common">Aureobacterium testaceum</name>
    <name type="synonym">Brevibacterium testaceum</name>
    <dbReference type="NCBI Taxonomy" id="2033"/>
    <lineage>
        <taxon>Bacteria</taxon>
        <taxon>Bacillati</taxon>
        <taxon>Actinomycetota</taxon>
        <taxon>Actinomycetes</taxon>
        <taxon>Micrococcales</taxon>
        <taxon>Microbacteriaceae</taxon>
        <taxon>Microbacterium</taxon>
    </lineage>
</organism>
<feature type="transmembrane region" description="Helical" evidence="2">
    <location>
        <begin position="54"/>
        <end position="72"/>
    </location>
</feature>